<comment type="catalytic activity">
    <reaction evidence="3">
        <text>DNA(n) + a 2'-deoxyribonucleoside 5'-triphosphate = DNA(n+1) + diphosphate</text>
        <dbReference type="Rhea" id="RHEA:22508"/>
        <dbReference type="Rhea" id="RHEA-COMP:17339"/>
        <dbReference type="Rhea" id="RHEA-COMP:17340"/>
        <dbReference type="ChEBI" id="CHEBI:33019"/>
        <dbReference type="ChEBI" id="CHEBI:61560"/>
        <dbReference type="ChEBI" id="CHEBI:173112"/>
        <dbReference type="EC" id="2.7.7.7"/>
    </reaction>
</comment>
<keyword evidence="2" id="KW-0239">DNA-directed DNA polymerase</keyword>
<evidence type="ECO:0000256" key="1">
    <source>
        <dbReference type="ARBA" id="ARBA00012417"/>
    </source>
</evidence>
<keyword evidence="2" id="KW-0808">Transferase</keyword>
<dbReference type="Gene3D" id="3.40.50.300">
    <property type="entry name" value="P-loop containing nucleotide triphosphate hydrolases"/>
    <property type="match status" value="1"/>
</dbReference>
<sequence>MSYPWHQPQLDQLAQDTRVQSVLVTSAPGQGVAGFAEALTRVWMCESGTECGQCRGCRFLAQDAHPDVFTRIPEGASHTHQIDAIRALVQASASTTHQGGGRVIRIFEAERMNISSANALLKLLEEPPAGTRFILTTERPGRLPPTVLSRVRKVVLPSLGDVAGWLASTFPNQDTSAARGVSAAPDTLRQLMADPEALSQRDEWRQGLIAAHAGQRKAGALIAAAQRLNTLVWFDDWYVLALESIKAEVVRGQTPYLAALCTFVERLERERKPALQQVTVDTGLVVQALGDLWVRAGRLST</sequence>
<dbReference type="EC" id="2.7.7.7" evidence="1"/>
<dbReference type="Pfam" id="PF13177">
    <property type="entry name" value="DNA_pol3_delta2"/>
    <property type="match status" value="1"/>
</dbReference>
<dbReference type="InterPro" id="IPR027417">
    <property type="entry name" value="P-loop_NTPase"/>
</dbReference>
<evidence type="ECO:0000256" key="2">
    <source>
        <dbReference type="ARBA" id="ARBA00022932"/>
    </source>
</evidence>
<evidence type="ECO:0000313" key="5">
    <source>
        <dbReference type="Proteomes" id="UP000388235"/>
    </source>
</evidence>
<dbReference type="KEGG" id="llp:GH975_04350"/>
<protein>
    <recommendedName>
        <fullName evidence="1">DNA-directed DNA polymerase</fullName>
        <ecNumber evidence="1">2.7.7.7</ecNumber>
    </recommendedName>
</protein>
<accession>A0A5Q2QCU9</accession>
<dbReference type="EMBL" id="CP045871">
    <property type="protein sequence ID" value="QGG79846.1"/>
    <property type="molecule type" value="Genomic_DNA"/>
</dbReference>
<dbReference type="AlphaFoldDB" id="A0A5Q2QCU9"/>
<dbReference type="PANTHER" id="PTHR11669:SF8">
    <property type="entry name" value="DNA POLYMERASE III SUBUNIT DELTA"/>
    <property type="match status" value="1"/>
</dbReference>
<evidence type="ECO:0000256" key="3">
    <source>
        <dbReference type="ARBA" id="ARBA00049244"/>
    </source>
</evidence>
<dbReference type="SUPFAM" id="SSF52540">
    <property type="entry name" value="P-loop containing nucleoside triphosphate hydrolases"/>
    <property type="match status" value="1"/>
</dbReference>
<reference evidence="4 5" key="1">
    <citation type="submission" date="2019-11" db="EMBL/GenBank/DDBJ databases">
        <authorList>
            <person name="Khan S.A."/>
            <person name="Jeon C.O."/>
            <person name="Chun B.H."/>
        </authorList>
    </citation>
    <scope>NUCLEOTIDE SEQUENCE [LARGE SCALE GENOMIC DNA]</scope>
    <source>
        <strain evidence="4 5">IMCC 1097</strain>
    </source>
</reference>
<dbReference type="RefSeq" id="WP_153713350.1">
    <property type="nucleotide sequence ID" value="NZ_CP045871.1"/>
</dbReference>
<dbReference type="PANTHER" id="PTHR11669">
    <property type="entry name" value="REPLICATION FACTOR C / DNA POLYMERASE III GAMMA-TAU SUBUNIT"/>
    <property type="match status" value="1"/>
</dbReference>
<evidence type="ECO:0000313" key="4">
    <source>
        <dbReference type="EMBL" id="QGG79846.1"/>
    </source>
</evidence>
<dbReference type="Proteomes" id="UP000388235">
    <property type="component" value="Chromosome"/>
</dbReference>
<name>A0A5Q2QCU9_9GAMM</name>
<keyword evidence="2" id="KW-0548">Nucleotidyltransferase</keyword>
<dbReference type="InterPro" id="IPR050238">
    <property type="entry name" value="DNA_Rep/Repair_Clamp_Loader"/>
</dbReference>
<dbReference type="GO" id="GO:0006261">
    <property type="term" value="P:DNA-templated DNA replication"/>
    <property type="evidence" value="ECO:0007669"/>
    <property type="project" value="TreeGrafter"/>
</dbReference>
<gene>
    <name evidence="4" type="ORF">GH975_04350</name>
</gene>
<dbReference type="OrthoDB" id="9811073at2"/>
<keyword evidence="5" id="KW-1185">Reference proteome</keyword>
<dbReference type="GO" id="GO:0003887">
    <property type="term" value="F:DNA-directed DNA polymerase activity"/>
    <property type="evidence" value="ECO:0007669"/>
    <property type="project" value="UniProtKB-KW"/>
</dbReference>
<organism evidence="4 5">
    <name type="scientific">Litorivicinus lipolyticus</name>
    <dbReference type="NCBI Taxonomy" id="418701"/>
    <lineage>
        <taxon>Bacteria</taxon>
        <taxon>Pseudomonadati</taxon>
        <taxon>Pseudomonadota</taxon>
        <taxon>Gammaproteobacteria</taxon>
        <taxon>Oceanospirillales</taxon>
        <taxon>Litorivicinaceae</taxon>
        <taxon>Litorivicinus</taxon>
    </lineage>
</organism>
<proteinExistence type="predicted"/>